<dbReference type="InterPro" id="IPR023214">
    <property type="entry name" value="HAD_sf"/>
</dbReference>
<reference evidence="15" key="1">
    <citation type="submission" date="2020-11" db="EMBL/GenBank/DDBJ databases">
        <authorList>
            <person name="Tran Van P."/>
        </authorList>
    </citation>
    <scope>NUCLEOTIDE SEQUENCE</scope>
</reference>
<evidence type="ECO:0000256" key="8">
    <source>
        <dbReference type="ARBA" id="ARBA00022912"/>
    </source>
</evidence>
<keyword evidence="8" id="KW-0904">Protein phosphatase</keyword>
<sequence>MMWCLDSTDDIHHITEDLIPRVRDYETMSATETTVTAGAEEEEGVSAATNGLTLTIKWSSQEYAIDSVTTDDTVRDLKEAIYRKTGVKPERQKLMGLKANGKPVTDATELSKVSETHGVDTSLSLTGKPVTDATELSKVDIRANMKIMMIGSKEADIAGVDLSPADIPQVVNDFDIADEVEMSNIPIQNREEFLAKVDKRVKDYKVKMLSEPRPGKKLLVLDIDYTLFDHRSIAECAAQLMRPYLHEFLTTAYEDYDIVIWSATGMKWIEVKMRELGVERNTNYKILFYLDSSAMISVHTQRYGLVDVKPLGVIWGKFKEYSAKNTIMFDDIRKNFLMNPQNGLRIRAFREAHKNRDSDRELYYLAKYLKRISILEDFSSLNHRHWQRMILGDDL</sequence>
<evidence type="ECO:0000313" key="15">
    <source>
        <dbReference type="EMBL" id="CAD7628269.1"/>
    </source>
</evidence>
<proteinExistence type="predicted"/>
<evidence type="ECO:0000256" key="11">
    <source>
        <dbReference type="ARBA" id="ARBA00047761"/>
    </source>
</evidence>
<evidence type="ECO:0000256" key="10">
    <source>
        <dbReference type="ARBA" id="ARBA00032039"/>
    </source>
</evidence>
<protein>
    <recommendedName>
        <fullName evidence="4">Ubiquitin-like domain-containing CTD phosphatase 1</fullName>
        <ecNumber evidence="3">3.1.3.16</ecNumber>
    </recommendedName>
    <alternativeName>
        <fullName evidence="10">Nuclear proteasome inhibitor UBLCP1</fullName>
    </alternativeName>
</protein>
<feature type="domain" description="Ubiquitin-like" evidence="13">
    <location>
        <begin position="52"/>
        <end position="112"/>
    </location>
</feature>
<organism evidence="15">
    <name type="scientific">Medioppia subpectinata</name>
    <dbReference type="NCBI Taxonomy" id="1979941"/>
    <lineage>
        <taxon>Eukaryota</taxon>
        <taxon>Metazoa</taxon>
        <taxon>Ecdysozoa</taxon>
        <taxon>Arthropoda</taxon>
        <taxon>Chelicerata</taxon>
        <taxon>Arachnida</taxon>
        <taxon>Acari</taxon>
        <taxon>Acariformes</taxon>
        <taxon>Sarcoptiformes</taxon>
        <taxon>Oribatida</taxon>
        <taxon>Brachypylina</taxon>
        <taxon>Oppioidea</taxon>
        <taxon>Oppiidae</taxon>
        <taxon>Medioppia</taxon>
    </lineage>
</organism>
<dbReference type="AlphaFoldDB" id="A0A7R9KSP1"/>
<dbReference type="EMBL" id="CAJPIZ010005535">
    <property type="protein sequence ID" value="CAG2108699.1"/>
    <property type="molecule type" value="Genomic_DNA"/>
</dbReference>
<dbReference type="Gene3D" id="3.40.50.1000">
    <property type="entry name" value="HAD superfamily/HAD-like"/>
    <property type="match status" value="1"/>
</dbReference>
<dbReference type="PANTHER" id="PTHR48493:SF1">
    <property type="entry name" value="UBIQUITIN-LIKE DOMAIN-CONTAINING CTD PHOSPHATASE 1"/>
    <property type="match status" value="1"/>
</dbReference>
<dbReference type="EC" id="3.1.3.16" evidence="3"/>
<evidence type="ECO:0000256" key="3">
    <source>
        <dbReference type="ARBA" id="ARBA00013081"/>
    </source>
</evidence>
<dbReference type="PANTHER" id="PTHR48493">
    <property type="entry name" value="UBIQUITIN-LIKE DOMAIN-CONTAINING CTD PHOSPHATASE 1"/>
    <property type="match status" value="1"/>
</dbReference>
<accession>A0A7R9KSP1</accession>
<evidence type="ECO:0000256" key="7">
    <source>
        <dbReference type="ARBA" id="ARBA00022842"/>
    </source>
</evidence>
<evidence type="ECO:0000256" key="12">
    <source>
        <dbReference type="ARBA" id="ARBA00048336"/>
    </source>
</evidence>
<dbReference type="InterPro" id="IPR004274">
    <property type="entry name" value="FCP1_dom"/>
</dbReference>
<dbReference type="Pfam" id="PF03031">
    <property type="entry name" value="NIF"/>
    <property type="match status" value="1"/>
</dbReference>
<dbReference type="Pfam" id="PF00240">
    <property type="entry name" value="ubiquitin"/>
    <property type="match status" value="1"/>
</dbReference>
<dbReference type="GO" id="GO:0046872">
    <property type="term" value="F:metal ion binding"/>
    <property type="evidence" value="ECO:0007669"/>
    <property type="project" value="UniProtKB-KW"/>
</dbReference>
<dbReference type="Gene3D" id="3.10.20.90">
    <property type="entry name" value="Phosphatidylinositol 3-kinase Catalytic Subunit, Chain A, domain 1"/>
    <property type="match status" value="1"/>
</dbReference>
<name>A0A7R9KSP1_9ACAR</name>
<evidence type="ECO:0000259" key="14">
    <source>
        <dbReference type="PROSITE" id="PS50969"/>
    </source>
</evidence>
<dbReference type="InterPro" id="IPR036412">
    <property type="entry name" value="HAD-like_sf"/>
</dbReference>
<evidence type="ECO:0000259" key="13">
    <source>
        <dbReference type="PROSITE" id="PS50053"/>
    </source>
</evidence>
<evidence type="ECO:0000256" key="1">
    <source>
        <dbReference type="ARBA" id="ARBA00001946"/>
    </source>
</evidence>
<keyword evidence="7" id="KW-0460">Magnesium</keyword>
<comment type="subcellular location">
    <subcellularLocation>
        <location evidence="2">Nucleus</location>
    </subcellularLocation>
</comment>
<dbReference type="InterPro" id="IPR000626">
    <property type="entry name" value="Ubiquitin-like_dom"/>
</dbReference>
<dbReference type="CDD" id="cd01813">
    <property type="entry name" value="Ubl_UBLCP1"/>
    <property type="match status" value="1"/>
</dbReference>
<dbReference type="PROSITE" id="PS50969">
    <property type="entry name" value="FCP1"/>
    <property type="match status" value="1"/>
</dbReference>
<dbReference type="OrthoDB" id="1711508at2759"/>
<evidence type="ECO:0000256" key="6">
    <source>
        <dbReference type="ARBA" id="ARBA00022801"/>
    </source>
</evidence>
<dbReference type="SUPFAM" id="SSF54236">
    <property type="entry name" value="Ubiquitin-like"/>
    <property type="match status" value="1"/>
</dbReference>
<evidence type="ECO:0000256" key="4">
    <source>
        <dbReference type="ARBA" id="ARBA00014187"/>
    </source>
</evidence>
<comment type="catalytic activity">
    <reaction evidence="12">
        <text>O-phospho-L-threonyl-[protein] + H2O = L-threonyl-[protein] + phosphate</text>
        <dbReference type="Rhea" id="RHEA:47004"/>
        <dbReference type="Rhea" id="RHEA-COMP:11060"/>
        <dbReference type="Rhea" id="RHEA-COMP:11605"/>
        <dbReference type="ChEBI" id="CHEBI:15377"/>
        <dbReference type="ChEBI" id="CHEBI:30013"/>
        <dbReference type="ChEBI" id="CHEBI:43474"/>
        <dbReference type="ChEBI" id="CHEBI:61977"/>
        <dbReference type="EC" id="3.1.3.16"/>
    </reaction>
</comment>
<keyword evidence="5" id="KW-0479">Metal-binding</keyword>
<keyword evidence="9" id="KW-0539">Nucleus</keyword>
<gene>
    <name evidence="15" type="ORF">OSB1V03_LOCUS8691</name>
</gene>
<keyword evidence="6" id="KW-0378">Hydrolase</keyword>
<comment type="catalytic activity">
    <reaction evidence="11">
        <text>O-phospho-L-seryl-[protein] + H2O = L-seryl-[protein] + phosphate</text>
        <dbReference type="Rhea" id="RHEA:20629"/>
        <dbReference type="Rhea" id="RHEA-COMP:9863"/>
        <dbReference type="Rhea" id="RHEA-COMP:11604"/>
        <dbReference type="ChEBI" id="CHEBI:15377"/>
        <dbReference type="ChEBI" id="CHEBI:29999"/>
        <dbReference type="ChEBI" id="CHEBI:43474"/>
        <dbReference type="ChEBI" id="CHEBI:83421"/>
        <dbReference type="EC" id="3.1.3.16"/>
    </reaction>
</comment>
<dbReference type="NCBIfam" id="TIGR02245">
    <property type="entry name" value="HAD_IIID1"/>
    <property type="match status" value="1"/>
</dbReference>
<dbReference type="SMART" id="SM00577">
    <property type="entry name" value="CPDc"/>
    <property type="match status" value="1"/>
</dbReference>
<dbReference type="PROSITE" id="PS50053">
    <property type="entry name" value="UBIQUITIN_2"/>
    <property type="match status" value="1"/>
</dbReference>
<dbReference type="SUPFAM" id="SSF56784">
    <property type="entry name" value="HAD-like"/>
    <property type="match status" value="1"/>
</dbReference>
<dbReference type="EMBL" id="OC860110">
    <property type="protein sequence ID" value="CAD7628269.1"/>
    <property type="molecule type" value="Genomic_DNA"/>
</dbReference>
<evidence type="ECO:0000256" key="5">
    <source>
        <dbReference type="ARBA" id="ARBA00022723"/>
    </source>
</evidence>
<dbReference type="InterPro" id="IPR011943">
    <property type="entry name" value="HAD-SF_hydro_IIID"/>
</dbReference>
<dbReference type="GO" id="GO:0090364">
    <property type="term" value="P:regulation of proteasome assembly"/>
    <property type="evidence" value="ECO:0007669"/>
    <property type="project" value="InterPro"/>
</dbReference>
<dbReference type="InterPro" id="IPR051658">
    <property type="entry name" value="UBLCP1"/>
</dbReference>
<evidence type="ECO:0000313" key="16">
    <source>
        <dbReference type="Proteomes" id="UP000759131"/>
    </source>
</evidence>
<evidence type="ECO:0000256" key="2">
    <source>
        <dbReference type="ARBA" id="ARBA00004123"/>
    </source>
</evidence>
<dbReference type="GO" id="GO:0004722">
    <property type="term" value="F:protein serine/threonine phosphatase activity"/>
    <property type="evidence" value="ECO:0007669"/>
    <property type="project" value="UniProtKB-EC"/>
</dbReference>
<dbReference type="Proteomes" id="UP000759131">
    <property type="component" value="Unassembled WGS sequence"/>
</dbReference>
<dbReference type="GO" id="GO:0005634">
    <property type="term" value="C:nucleus"/>
    <property type="evidence" value="ECO:0007669"/>
    <property type="project" value="UniProtKB-SubCell"/>
</dbReference>
<comment type="cofactor">
    <cofactor evidence="1">
        <name>Mg(2+)</name>
        <dbReference type="ChEBI" id="CHEBI:18420"/>
    </cofactor>
</comment>
<evidence type="ECO:0000256" key="9">
    <source>
        <dbReference type="ARBA" id="ARBA00023242"/>
    </source>
</evidence>
<keyword evidence="16" id="KW-1185">Reference proteome</keyword>
<dbReference type="InterPro" id="IPR029071">
    <property type="entry name" value="Ubiquitin-like_domsf"/>
</dbReference>
<feature type="domain" description="FCP1 homology" evidence="14">
    <location>
        <begin position="212"/>
        <end position="372"/>
    </location>
</feature>